<protein>
    <submittedName>
        <fullName evidence="2">Uncharacterized protein</fullName>
    </submittedName>
</protein>
<organism evidence="2 3">
    <name type="scientific">Euphydryas editha</name>
    <name type="common">Edith's checkerspot</name>
    <dbReference type="NCBI Taxonomy" id="104508"/>
    <lineage>
        <taxon>Eukaryota</taxon>
        <taxon>Metazoa</taxon>
        <taxon>Ecdysozoa</taxon>
        <taxon>Arthropoda</taxon>
        <taxon>Hexapoda</taxon>
        <taxon>Insecta</taxon>
        <taxon>Pterygota</taxon>
        <taxon>Neoptera</taxon>
        <taxon>Endopterygota</taxon>
        <taxon>Lepidoptera</taxon>
        <taxon>Glossata</taxon>
        <taxon>Ditrysia</taxon>
        <taxon>Papilionoidea</taxon>
        <taxon>Nymphalidae</taxon>
        <taxon>Nymphalinae</taxon>
        <taxon>Euphydryas</taxon>
    </lineage>
</organism>
<accession>A0AAU9UNP6</accession>
<name>A0AAU9UNP6_EUPED</name>
<dbReference type="EMBL" id="CAKOGL010000023">
    <property type="protein sequence ID" value="CAH2101035.1"/>
    <property type="molecule type" value="Genomic_DNA"/>
</dbReference>
<evidence type="ECO:0000313" key="3">
    <source>
        <dbReference type="Proteomes" id="UP001153954"/>
    </source>
</evidence>
<gene>
    <name evidence="1" type="ORF">EEDITHA_LOCUS15831</name>
    <name evidence="2" type="ORF">EEDITHA_LOCUS15832</name>
</gene>
<dbReference type="EMBL" id="CAKOGL010000023">
    <property type="protein sequence ID" value="CAH2101034.1"/>
    <property type="molecule type" value="Genomic_DNA"/>
</dbReference>
<proteinExistence type="predicted"/>
<sequence>MVNWMDIKWIQFIKESPGLVFYKYKLSDMTLKEIDIAASKTKKEKGSGISHLYKPLKKAYKSQIPISKAKKKDLMALLKDVVIPQDYIDYYTNIPPINEENIINDGSDSESDD</sequence>
<evidence type="ECO:0000313" key="2">
    <source>
        <dbReference type="EMBL" id="CAH2101035.1"/>
    </source>
</evidence>
<keyword evidence="3" id="KW-1185">Reference proteome</keyword>
<dbReference type="Proteomes" id="UP001153954">
    <property type="component" value="Unassembled WGS sequence"/>
</dbReference>
<comment type="caution">
    <text evidence="2">The sequence shown here is derived from an EMBL/GenBank/DDBJ whole genome shotgun (WGS) entry which is preliminary data.</text>
</comment>
<reference evidence="2" key="1">
    <citation type="submission" date="2022-03" db="EMBL/GenBank/DDBJ databases">
        <authorList>
            <person name="Tunstrom K."/>
        </authorList>
    </citation>
    <scope>NUCLEOTIDE SEQUENCE</scope>
</reference>
<evidence type="ECO:0000313" key="1">
    <source>
        <dbReference type="EMBL" id="CAH2101034.1"/>
    </source>
</evidence>
<dbReference type="AlphaFoldDB" id="A0AAU9UNP6"/>